<protein>
    <submittedName>
        <fullName evidence="2">Universal stress protein</fullName>
    </submittedName>
</protein>
<gene>
    <name evidence="2" type="ORF">AHOG_12180</name>
</gene>
<dbReference type="SUPFAM" id="SSF52402">
    <property type="entry name" value="Adenine nucleotide alpha hydrolases-like"/>
    <property type="match status" value="1"/>
</dbReference>
<dbReference type="PRINTS" id="PR01438">
    <property type="entry name" value="UNVRSLSTRESS"/>
</dbReference>
<dbReference type="Proteomes" id="UP000204221">
    <property type="component" value="Chromosome"/>
</dbReference>
<evidence type="ECO:0000313" key="3">
    <source>
        <dbReference type="Proteomes" id="UP000204221"/>
    </source>
</evidence>
<keyword evidence="3" id="KW-1185">Reference proteome</keyword>
<dbReference type="InterPro" id="IPR006016">
    <property type="entry name" value="UspA"/>
</dbReference>
<name>A0A221W2Z6_9PSEU</name>
<evidence type="ECO:0000256" key="1">
    <source>
        <dbReference type="ARBA" id="ARBA00008791"/>
    </source>
</evidence>
<reference evidence="2 3" key="1">
    <citation type="submission" date="2017-07" db="EMBL/GenBank/DDBJ databases">
        <title>Complete genome sequence of Actinoalloteichus hoggarensis DSM 45943, type strain of Actinoalloteichus hoggarensis.</title>
        <authorList>
            <person name="Ruckert C."/>
            <person name="Nouioui I."/>
            <person name="Willmese J."/>
            <person name="van Wezel G."/>
            <person name="Klenk H.-P."/>
            <person name="Kalinowski J."/>
            <person name="Zotchev S.B."/>
        </authorList>
    </citation>
    <scope>NUCLEOTIDE SEQUENCE [LARGE SCALE GENOMIC DNA]</scope>
    <source>
        <strain evidence="2 3">DSM 45943</strain>
    </source>
</reference>
<sequence length="162" mass="17373">MRADLDIEGGVVVGIDGSDASLHALFLASEEAGRRDCLLHVVRAWTLRTAPRPPEVPPSTVPSVAEFHDWIVLRTRALVEETLPAPEDRARVRLHLPRSQAVGALLTAAETAELLVVGHRGRGSRLMLGSVAAICVRRAGCPVLVTRPHHRRAAGRRATAGG</sequence>
<dbReference type="AlphaFoldDB" id="A0A221W2Z6"/>
<dbReference type="KEGG" id="ahg:AHOG_12180"/>
<organism evidence="2 3">
    <name type="scientific">Actinoalloteichus hoggarensis</name>
    <dbReference type="NCBI Taxonomy" id="1470176"/>
    <lineage>
        <taxon>Bacteria</taxon>
        <taxon>Bacillati</taxon>
        <taxon>Actinomycetota</taxon>
        <taxon>Actinomycetes</taxon>
        <taxon>Pseudonocardiales</taxon>
        <taxon>Pseudonocardiaceae</taxon>
        <taxon>Actinoalloteichus</taxon>
    </lineage>
</organism>
<dbReference type="RefSeq" id="WP_093941468.1">
    <property type="nucleotide sequence ID" value="NZ_CP022521.1"/>
</dbReference>
<comment type="similarity">
    <text evidence="1">Belongs to the universal stress protein A family.</text>
</comment>
<dbReference type="Pfam" id="PF00582">
    <property type="entry name" value="Usp"/>
    <property type="match status" value="1"/>
</dbReference>
<dbReference type="InterPro" id="IPR006015">
    <property type="entry name" value="Universal_stress_UspA"/>
</dbReference>
<dbReference type="PANTHER" id="PTHR46553:SF3">
    <property type="entry name" value="ADENINE NUCLEOTIDE ALPHA HYDROLASES-LIKE SUPERFAMILY PROTEIN"/>
    <property type="match status" value="1"/>
</dbReference>
<dbReference type="PANTHER" id="PTHR46553">
    <property type="entry name" value="ADENINE NUCLEOTIDE ALPHA HYDROLASES-LIKE SUPERFAMILY PROTEIN"/>
    <property type="match status" value="1"/>
</dbReference>
<evidence type="ECO:0000313" key="2">
    <source>
        <dbReference type="EMBL" id="ASO20079.1"/>
    </source>
</evidence>
<dbReference type="Gene3D" id="3.40.50.620">
    <property type="entry name" value="HUPs"/>
    <property type="match status" value="1"/>
</dbReference>
<dbReference type="OrthoDB" id="6174426at2"/>
<dbReference type="InterPro" id="IPR014729">
    <property type="entry name" value="Rossmann-like_a/b/a_fold"/>
</dbReference>
<dbReference type="EMBL" id="CP022521">
    <property type="protein sequence ID" value="ASO20079.1"/>
    <property type="molecule type" value="Genomic_DNA"/>
</dbReference>
<accession>A0A221W2Z6</accession>
<proteinExistence type="inferred from homology"/>